<organism evidence="2 3">
    <name type="scientific">Oryza sativa subsp. japonica</name>
    <name type="common">Rice</name>
    <dbReference type="NCBI Taxonomy" id="39947"/>
    <lineage>
        <taxon>Eukaryota</taxon>
        <taxon>Viridiplantae</taxon>
        <taxon>Streptophyta</taxon>
        <taxon>Embryophyta</taxon>
        <taxon>Tracheophyta</taxon>
        <taxon>Spermatophyta</taxon>
        <taxon>Magnoliopsida</taxon>
        <taxon>Liliopsida</taxon>
        <taxon>Poales</taxon>
        <taxon>Poaceae</taxon>
        <taxon>BOP clade</taxon>
        <taxon>Oryzoideae</taxon>
        <taxon>Oryzeae</taxon>
        <taxon>Oryzinae</taxon>
        <taxon>Oryza</taxon>
        <taxon>Oryza sativa</taxon>
    </lineage>
</organism>
<evidence type="ECO:0000313" key="3">
    <source>
        <dbReference type="Proteomes" id="UP000059680"/>
    </source>
</evidence>
<reference evidence="3" key="1">
    <citation type="journal article" date="2005" name="Nature">
        <title>The map-based sequence of the rice genome.</title>
        <authorList>
            <consortium name="International rice genome sequencing project (IRGSP)"/>
            <person name="Matsumoto T."/>
            <person name="Wu J."/>
            <person name="Kanamori H."/>
            <person name="Katayose Y."/>
            <person name="Fujisawa M."/>
            <person name="Namiki N."/>
            <person name="Mizuno H."/>
            <person name="Yamamoto K."/>
            <person name="Antonio B.A."/>
            <person name="Baba T."/>
            <person name="Sakata K."/>
            <person name="Nagamura Y."/>
            <person name="Aoki H."/>
            <person name="Arikawa K."/>
            <person name="Arita K."/>
            <person name="Bito T."/>
            <person name="Chiden Y."/>
            <person name="Fujitsuka N."/>
            <person name="Fukunaka R."/>
            <person name="Hamada M."/>
            <person name="Harada C."/>
            <person name="Hayashi A."/>
            <person name="Hijishita S."/>
            <person name="Honda M."/>
            <person name="Hosokawa S."/>
            <person name="Ichikawa Y."/>
            <person name="Idonuma A."/>
            <person name="Iijima M."/>
            <person name="Ikeda M."/>
            <person name="Ikeno M."/>
            <person name="Ito K."/>
            <person name="Ito S."/>
            <person name="Ito T."/>
            <person name="Ito Y."/>
            <person name="Ito Y."/>
            <person name="Iwabuchi A."/>
            <person name="Kamiya K."/>
            <person name="Karasawa W."/>
            <person name="Kurita K."/>
            <person name="Katagiri S."/>
            <person name="Kikuta A."/>
            <person name="Kobayashi H."/>
            <person name="Kobayashi N."/>
            <person name="Machita K."/>
            <person name="Maehara T."/>
            <person name="Masukawa M."/>
            <person name="Mizubayashi T."/>
            <person name="Mukai Y."/>
            <person name="Nagasaki H."/>
            <person name="Nagata Y."/>
            <person name="Naito S."/>
            <person name="Nakashima M."/>
            <person name="Nakama Y."/>
            <person name="Nakamichi Y."/>
            <person name="Nakamura M."/>
            <person name="Meguro A."/>
            <person name="Negishi M."/>
            <person name="Ohta I."/>
            <person name="Ohta T."/>
            <person name="Okamoto M."/>
            <person name="Ono N."/>
            <person name="Saji S."/>
            <person name="Sakaguchi M."/>
            <person name="Sakai K."/>
            <person name="Shibata M."/>
            <person name="Shimokawa T."/>
            <person name="Song J."/>
            <person name="Takazaki Y."/>
            <person name="Terasawa K."/>
            <person name="Tsugane M."/>
            <person name="Tsuji K."/>
            <person name="Ueda S."/>
            <person name="Waki K."/>
            <person name="Yamagata H."/>
            <person name="Yamamoto M."/>
            <person name="Yamamoto S."/>
            <person name="Yamane H."/>
            <person name="Yoshiki S."/>
            <person name="Yoshihara R."/>
            <person name="Yukawa K."/>
            <person name="Zhong H."/>
            <person name="Yano M."/>
            <person name="Yuan Q."/>
            <person name="Ouyang S."/>
            <person name="Liu J."/>
            <person name="Jones K.M."/>
            <person name="Gansberger K."/>
            <person name="Moffat K."/>
            <person name="Hill J."/>
            <person name="Bera J."/>
            <person name="Fadrosh D."/>
            <person name="Jin S."/>
            <person name="Johri S."/>
            <person name="Kim M."/>
            <person name="Overton L."/>
            <person name="Reardon M."/>
            <person name="Tsitrin T."/>
            <person name="Vuong H."/>
            <person name="Weaver B."/>
            <person name="Ciecko A."/>
            <person name="Tallon L."/>
            <person name="Jackson J."/>
            <person name="Pai G."/>
            <person name="Aken S.V."/>
            <person name="Utterback T."/>
            <person name="Reidmuller S."/>
            <person name="Feldblyum T."/>
            <person name="Hsiao J."/>
            <person name="Zismann V."/>
            <person name="Iobst S."/>
            <person name="de Vazeille A.R."/>
            <person name="Buell C.R."/>
            <person name="Ying K."/>
            <person name="Li Y."/>
            <person name="Lu T."/>
            <person name="Huang Y."/>
            <person name="Zhao Q."/>
            <person name="Feng Q."/>
            <person name="Zhang L."/>
            <person name="Zhu J."/>
            <person name="Weng Q."/>
            <person name="Mu J."/>
            <person name="Lu Y."/>
            <person name="Fan D."/>
            <person name="Liu Y."/>
            <person name="Guan J."/>
            <person name="Zhang Y."/>
            <person name="Yu S."/>
            <person name="Liu X."/>
            <person name="Zhang Y."/>
            <person name="Hong G."/>
            <person name="Han B."/>
            <person name="Choisne N."/>
            <person name="Demange N."/>
            <person name="Orjeda G."/>
            <person name="Samain S."/>
            <person name="Cattolico L."/>
            <person name="Pelletier E."/>
            <person name="Couloux A."/>
            <person name="Segurens B."/>
            <person name="Wincker P."/>
            <person name="D'Hont A."/>
            <person name="Scarpelli C."/>
            <person name="Weissenbach J."/>
            <person name="Salanoubat M."/>
            <person name="Quetier F."/>
            <person name="Yu Y."/>
            <person name="Kim H.R."/>
            <person name="Rambo T."/>
            <person name="Currie J."/>
            <person name="Collura K."/>
            <person name="Luo M."/>
            <person name="Yang T."/>
            <person name="Ammiraju J.S.S."/>
            <person name="Engler F."/>
            <person name="Soderlund C."/>
            <person name="Wing R.A."/>
            <person name="Palmer L.E."/>
            <person name="de la Bastide M."/>
            <person name="Spiegel L."/>
            <person name="Nascimento L."/>
            <person name="Zutavern T."/>
            <person name="O'Shaughnessy A."/>
            <person name="Dike S."/>
            <person name="Dedhia N."/>
            <person name="Preston R."/>
            <person name="Balija V."/>
            <person name="McCombie W.R."/>
            <person name="Chow T."/>
            <person name="Chen H."/>
            <person name="Chung M."/>
            <person name="Chen C."/>
            <person name="Shaw J."/>
            <person name="Wu H."/>
            <person name="Hsiao K."/>
            <person name="Chao Y."/>
            <person name="Chu M."/>
            <person name="Cheng C."/>
            <person name="Hour A."/>
            <person name="Lee P."/>
            <person name="Lin S."/>
            <person name="Lin Y."/>
            <person name="Liou J."/>
            <person name="Liu S."/>
            <person name="Hsing Y."/>
            <person name="Raghuvanshi S."/>
            <person name="Mohanty A."/>
            <person name="Bharti A.K."/>
            <person name="Gaur A."/>
            <person name="Gupta V."/>
            <person name="Kumar D."/>
            <person name="Ravi V."/>
            <person name="Vij S."/>
            <person name="Kapur A."/>
            <person name="Khurana P."/>
            <person name="Khurana P."/>
            <person name="Khurana J.P."/>
            <person name="Tyagi A.K."/>
            <person name="Gaikwad K."/>
            <person name="Singh A."/>
            <person name="Dalal V."/>
            <person name="Srivastava S."/>
            <person name="Dixit A."/>
            <person name="Pal A.K."/>
            <person name="Ghazi I.A."/>
            <person name="Yadav M."/>
            <person name="Pandit A."/>
            <person name="Bhargava A."/>
            <person name="Sureshbabu K."/>
            <person name="Batra K."/>
            <person name="Sharma T.R."/>
            <person name="Mohapatra T."/>
            <person name="Singh N.K."/>
            <person name="Messing J."/>
            <person name="Nelson A.B."/>
            <person name="Fuks G."/>
            <person name="Kavchok S."/>
            <person name="Keizer G."/>
            <person name="Linton E."/>
            <person name="Llaca V."/>
            <person name="Song R."/>
            <person name="Tanyolac B."/>
            <person name="Young S."/>
            <person name="Ho-Il K."/>
            <person name="Hahn J.H."/>
            <person name="Sangsakoo G."/>
            <person name="Vanavichit A."/>
            <person name="de Mattos Luiz.A.T."/>
            <person name="Zimmer P.D."/>
            <person name="Malone G."/>
            <person name="Dellagostin O."/>
            <person name="de Oliveira A.C."/>
            <person name="Bevan M."/>
            <person name="Bancroft I."/>
            <person name="Minx P."/>
            <person name="Cordum H."/>
            <person name="Wilson R."/>
            <person name="Cheng Z."/>
            <person name="Jin W."/>
            <person name="Jiang J."/>
            <person name="Leong S.A."/>
            <person name="Iwama H."/>
            <person name="Gojobori T."/>
            <person name="Itoh T."/>
            <person name="Niimura Y."/>
            <person name="Fujii Y."/>
            <person name="Habara T."/>
            <person name="Sakai H."/>
            <person name="Sato Y."/>
            <person name="Wilson G."/>
            <person name="Kumar K."/>
            <person name="McCouch S."/>
            <person name="Juretic N."/>
            <person name="Hoen D."/>
            <person name="Wright S."/>
            <person name="Bruskiewich R."/>
            <person name="Bureau T."/>
            <person name="Miyao A."/>
            <person name="Hirochika H."/>
            <person name="Nishikawa T."/>
            <person name="Kadowaki K."/>
            <person name="Sugiura M."/>
            <person name="Burr B."/>
            <person name="Sasaki T."/>
        </authorList>
    </citation>
    <scope>NUCLEOTIDE SEQUENCE [LARGE SCALE GENOMIC DNA]</scope>
    <source>
        <strain evidence="3">cv. Nipponbare</strain>
    </source>
</reference>
<sequence length="218" mass="24290">HNAALYLVHGDADVLLGKLDVFADAELVDESDAGDGRHGRHLQPVRHHVRHEPLHVPAALPVASRRRRRRLRRRRRGRQHERHLGVHRLLALRARRLGLHGGRGAVPRAGVQLKPGQRRSPGAAALRLQQQELAGVRVEHLGLEQVGAVLVGEEVGGVDVLDALVQPPDAALHRPRRDELHDGADRQRQEAEDEVDELLAGLREQHLLRLAVHQQLQA</sequence>
<evidence type="ECO:0000256" key="1">
    <source>
        <dbReference type="SAM" id="MobiDB-lite"/>
    </source>
</evidence>
<dbReference type="Gramene" id="Os05t0115650-00">
    <property type="protein sequence ID" value="Os05t0115650-00"/>
    <property type="gene ID" value="Os05g0115650"/>
</dbReference>
<feature type="non-terminal residue" evidence="2">
    <location>
        <position position="1"/>
    </location>
</feature>
<keyword evidence="3" id="KW-1185">Reference proteome</keyword>
<name>A0A0P0WHG0_ORYSJ</name>
<dbReference type="FunCoup" id="A0A0P0WHG0">
    <property type="interactions" value="331"/>
</dbReference>
<feature type="non-terminal residue" evidence="2">
    <location>
        <position position="218"/>
    </location>
</feature>
<dbReference type="Proteomes" id="UP000059680">
    <property type="component" value="Chromosome 5"/>
</dbReference>
<proteinExistence type="predicted"/>
<reference evidence="2 3" key="3">
    <citation type="journal article" date="2013" name="Rice">
        <title>Improvement of the Oryza sativa Nipponbare reference genome using next generation sequence and optical map data.</title>
        <authorList>
            <person name="Kawahara Y."/>
            <person name="de la Bastide M."/>
            <person name="Hamilton J.P."/>
            <person name="Kanamori H."/>
            <person name="McCombie W.R."/>
            <person name="Ouyang S."/>
            <person name="Schwartz D.C."/>
            <person name="Tanaka T."/>
            <person name="Wu J."/>
            <person name="Zhou S."/>
            <person name="Childs K.L."/>
            <person name="Davidson R.M."/>
            <person name="Lin H."/>
            <person name="Quesada-Ocampo L."/>
            <person name="Vaillancourt B."/>
            <person name="Sakai H."/>
            <person name="Lee S.S."/>
            <person name="Kim J."/>
            <person name="Numa H."/>
            <person name="Itoh T."/>
            <person name="Buell C.R."/>
            <person name="Matsumoto T."/>
        </authorList>
    </citation>
    <scope>NUCLEOTIDE SEQUENCE [LARGE SCALE GENOMIC DNA]</scope>
    <source>
        <strain evidence="3">cv. Nipponbare</strain>
    </source>
</reference>
<dbReference type="InParanoid" id="A0A0P0WHG0"/>
<gene>
    <name evidence="2" type="ordered locus">Os05g0115650</name>
    <name evidence="2" type="ORF">OSNPB_050115650</name>
</gene>
<feature type="region of interest" description="Disordered" evidence="1">
    <location>
        <begin position="173"/>
        <end position="193"/>
    </location>
</feature>
<reference evidence="2 3" key="2">
    <citation type="journal article" date="2013" name="Plant Cell Physiol.">
        <title>Rice Annotation Project Database (RAP-DB): an integrative and interactive database for rice genomics.</title>
        <authorList>
            <person name="Sakai H."/>
            <person name="Lee S.S."/>
            <person name="Tanaka T."/>
            <person name="Numa H."/>
            <person name="Kim J."/>
            <person name="Kawahara Y."/>
            <person name="Wakimoto H."/>
            <person name="Yang C.C."/>
            <person name="Iwamoto M."/>
            <person name="Abe T."/>
            <person name="Yamada Y."/>
            <person name="Muto A."/>
            <person name="Inokuchi H."/>
            <person name="Ikemura T."/>
            <person name="Matsumoto T."/>
            <person name="Sasaki T."/>
            <person name="Itoh T."/>
        </authorList>
    </citation>
    <scope>NUCLEOTIDE SEQUENCE [LARGE SCALE GENOMIC DNA]</scope>
    <source>
        <strain evidence="3">cv. Nipponbare</strain>
    </source>
</reference>
<dbReference type="EMBL" id="AP014961">
    <property type="protein sequence ID" value="BAS91964.1"/>
    <property type="molecule type" value="Genomic_DNA"/>
</dbReference>
<protein>
    <submittedName>
        <fullName evidence="2">Os05g0115650 protein</fullName>
    </submittedName>
</protein>
<dbReference type="AlphaFoldDB" id="A0A0P0WHG0"/>
<feature type="compositionally biased region" description="Basic and acidic residues" evidence="1">
    <location>
        <begin position="176"/>
        <end position="190"/>
    </location>
</feature>
<evidence type="ECO:0000313" key="2">
    <source>
        <dbReference type="EMBL" id="BAS91964.1"/>
    </source>
</evidence>
<accession>A0A0P0WHG0</accession>
<dbReference type="PaxDb" id="39947-A0A0P0WHG0"/>